<keyword evidence="1" id="KW-0949">S-adenosyl-L-methionine</keyword>
<evidence type="ECO:0000259" key="3">
    <source>
        <dbReference type="Pfam" id="PF05185"/>
    </source>
</evidence>
<sequence length="117" mass="12932">EKGAKQVHASIAPPLPAGAPPAAQDEFPALGAVPAGKTVTASGSAHKLQHHYEYLAYFFHKMEAVPEQERFEVSYRDYLQAPLQPLMDNLENQTYETFEKGIERAAQDDACWMSRAG</sequence>
<dbReference type="Gene3D" id="3.40.50.150">
    <property type="entry name" value="Vaccinia Virus protein VP39"/>
    <property type="match status" value="1"/>
</dbReference>
<feature type="non-terminal residue" evidence="4">
    <location>
        <position position="1"/>
    </location>
</feature>
<keyword evidence="5" id="KW-1185">Reference proteome</keyword>
<dbReference type="GO" id="GO:0005829">
    <property type="term" value="C:cytosol"/>
    <property type="evidence" value="ECO:0007669"/>
    <property type="project" value="TreeGrafter"/>
</dbReference>
<evidence type="ECO:0000256" key="1">
    <source>
        <dbReference type="ARBA" id="ARBA00022691"/>
    </source>
</evidence>
<dbReference type="AlphaFoldDB" id="A0AAE0FCK7"/>
<dbReference type="InterPro" id="IPR035075">
    <property type="entry name" value="PRMT5"/>
</dbReference>
<dbReference type="GO" id="GO:0005634">
    <property type="term" value="C:nucleus"/>
    <property type="evidence" value="ECO:0007669"/>
    <property type="project" value="TreeGrafter"/>
</dbReference>
<reference evidence="4 5" key="1">
    <citation type="journal article" date="2015" name="Genome Biol. Evol.">
        <title>Comparative Genomics of a Bacterivorous Green Alga Reveals Evolutionary Causalities and Consequences of Phago-Mixotrophic Mode of Nutrition.</title>
        <authorList>
            <person name="Burns J.A."/>
            <person name="Paasch A."/>
            <person name="Narechania A."/>
            <person name="Kim E."/>
        </authorList>
    </citation>
    <scope>NUCLEOTIDE SEQUENCE [LARGE SCALE GENOMIC DNA]</scope>
    <source>
        <strain evidence="4 5">PLY_AMNH</strain>
    </source>
</reference>
<gene>
    <name evidence="4" type="ORF">CYMTET_33606</name>
</gene>
<feature type="domain" description="PRMT5 arginine-N-methyltransferase" evidence="3">
    <location>
        <begin position="67"/>
        <end position="101"/>
    </location>
</feature>
<proteinExistence type="predicted"/>
<evidence type="ECO:0000313" key="4">
    <source>
        <dbReference type="EMBL" id="KAK3257302.1"/>
    </source>
</evidence>
<evidence type="ECO:0000256" key="2">
    <source>
        <dbReference type="SAM" id="MobiDB-lite"/>
    </source>
</evidence>
<dbReference type="PANTHER" id="PTHR10738:SF0">
    <property type="entry name" value="PROTEIN ARGININE N-METHYLTRANSFERASE 5"/>
    <property type="match status" value="1"/>
</dbReference>
<name>A0AAE0FCK7_9CHLO</name>
<dbReference type="Pfam" id="PF05185">
    <property type="entry name" value="PRMT5"/>
    <property type="match status" value="1"/>
</dbReference>
<comment type="caution">
    <text evidence="4">The sequence shown here is derived from an EMBL/GenBank/DDBJ whole genome shotgun (WGS) entry which is preliminary data.</text>
</comment>
<evidence type="ECO:0000313" key="5">
    <source>
        <dbReference type="Proteomes" id="UP001190700"/>
    </source>
</evidence>
<organism evidence="4 5">
    <name type="scientific">Cymbomonas tetramitiformis</name>
    <dbReference type="NCBI Taxonomy" id="36881"/>
    <lineage>
        <taxon>Eukaryota</taxon>
        <taxon>Viridiplantae</taxon>
        <taxon>Chlorophyta</taxon>
        <taxon>Pyramimonadophyceae</taxon>
        <taxon>Pyramimonadales</taxon>
        <taxon>Pyramimonadaceae</taxon>
        <taxon>Cymbomonas</taxon>
    </lineage>
</organism>
<accession>A0AAE0FCK7</accession>
<dbReference type="PANTHER" id="PTHR10738">
    <property type="entry name" value="PROTEIN ARGININE N-METHYLTRANSFERASE 5"/>
    <property type="match status" value="1"/>
</dbReference>
<dbReference type="Proteomes" id="UP001190700">
    <property type="component" value="Unassembled WGS sequence"/>
</dbReference>
<dbReference type="GO" id="GO:0016274">
    <property type="term" value="F:protein-arginine N-methyltransferase activity"/>
    <property type="evidence" value="ECO:0007669"/>
    <property type="project" value="InterPro"/>
</dbReference>
<protein>
    <submittedName>
        <fullName evidence="4">Protein arginine N-methyltransferase 5</fullName>
    </submittedName>
</protein>
<dbReference type="InterPro" id="IPR025799">
    <property type="entry name" value="Arg_MeTrfase"/>
</dbReference>
<dbReference type="EMBL" id="LGRX02020699">
    <property type="protein sequence ID" value="KAK3257302.1"/>
    <property type="molecule type" value="Genomic_DNA"/>
</dbReference>
<dbReference type="GO" id="GO:0006355">
    <property type="term" value="P:regulation of DNA-templated transcription"/>
    <property type="evidence" value="ECO:0007669"/>
    <property type="project" value="TreeGrafter"/>
</dbReference>
<feature type="region of interest" description="Disordered" evidence="2">
    <location>
        <begin position="1"/>
        <end position="26"/>
    </location>
</feature>
<dbReference type="InterPro" id="IPR029063">
    <property type="entry name" value="SAM-dependent_MTases_sf"/>
</dbReference>